<organism evidence="10 11">
    <name type="scientific">Bombardia bombarda</name>
    <dbReference type="NCBI Taxonomy" id="252184"/>
    <lineage>
        <taxon>Eukaryota</taxon>
        <taxon>Fungi</taxon>
        <taxon>Dikarya</taxon>
        <taxon>Ascomycota</taxon>
        <taxon>Pezizomycotina</taxon>
        <taxon>Sordariomycetes</taxon>
        <taxon>Sordariomycetidae</taxon>
        <taxon>Sordariales</taxon>
        <taxon>Lasiosphaeriaceae</taxon>
        <taxon>Bombardia</taxon>
    </lineage>
</organism>
<feature type="transmembrane region" description="Helical" evidence="9">
    <location>
        <begin position="124"/>
        <end position="146"/>
    </location>
</feature>
<keyword evidence="4 9" id="KW-0812">Transmembrane</keyword>
<feature type="transmembrane region" description="Helical" evidence="9">
    <location>
        <begin position="337"/>
        <end position="356"/>
    </location>
</feature>
<evidence type="ECO:0000313" key="10">
    <source>
        <dbReference type="EMBL" id="KAK0609502.1"/>
    </source>
</evidence>
<gene>
    <name evidence="10" type="ORF">B0T17DRAFT_501536</name>
</gene>
<dbReference type="PANTHER" id="PTHR33281">
    <property type="entry name" value="UPF0187 PROTEIN YNEE"/>
    <property type="match status" value="1"/>
</dbReference>
<keyword evidence="11" id="KW-1185">Reference proteome</keyword>
<accession>A0AA39TG67</accession>
<evidence type="ECO:0000256" key="9">
    <source>
        <dbReference type="SAM" id="Phobius"/>
    </source>
</evidence>
<evidence type="ECO:0000256" key="1">
    <source>
        <dbReference type="ARBA" id="ARBA00004651"/>
    </source>
</evidence>
<evidence type="ECO:0000256" key="3">
    <source>
        <dbReference type="ARBA" id="ARBA00022475"/>
    </source>
</evidence>
<dbReference type="Pfam" id="PF25539">
    <property type="entry name" value="Bestrophin_2"/>
    <property type="match status" value="2"/>
</dbReference>
<dbReference type="PANTHER" id="PTHR33281:SF19">
    <property type="entry name" value="VOLTAGE-DEPENDENT ANION CHANNEL-FORMING PROTEIN YNEE"/>
    <property type="match status" value="1"/>
</dbReference>
<evidence type="ECO:0000256" key="6">
    <source>
        <dbReference type="ARBA" id="ARBA00023065"/>
    </source>
</evidence>
<feature type="region of interest" description="Disordered" evidence="8">
    <location>
        <begin position="475"/>
        <end position="502"/>
    </location>
</feature>
<keyword evidence="7 9" id="KW-0472">Membrane</keyword>
<evidence type="ECO:0000256" key="8">
    <source>
        <dbReference type="SAM" id="MobiDB-lite"/>
    </source>
</evidence>
<feature type="transmembrane region" description="Helical" evidence="9">
    <location>
        <begin position="99"/>
        <end position="118"/>
    </location>
</feature>
<feature type="transmembrane region" description="Helical" evidence="9">
    <location>
        <begin position="362"/>
        <end position="383"/>
    </location>
</feature>
<feature type="compositionally biased region" description="Basic residues" evidence="8">
    <location>
        <begin position="476"/>
        <end position="485"/>
    </location>
</feature>
<name>A0AA39TG67_9PEZI</name>
<keyword evidence="5 9" id="KW-1133">Transmembrane helix</keyword>
<evidence type="ECO:0000256" key="2">
    <source>
        <dbReference type="ARBA" id="ARBA00022448"/>
    </source>
</evidence>
<comment type="caution">
    <text evidence="10">The sequence shown here is derived from an EMBL/GenBank/DDBJ whole genome shotgun (WGS) entry which is preliminary data.</text>
</comment>
<dbReference type="Proteomes" id="UP001174934">
    <property type="component" value="Unassembled WGS sequence"/>
</dbReference>
<evidence type="ECO:0000256" key="4">
    <source>
        <dbReference type="ARBA" id="ARBA00022692"/>
    </source>
</evidence>
<protein>
    <submittedName>
        <fullName evidence="10">Bestrophin, RFP-TM, chloride channel-domain-containing protein</fullName>
    </submittedName>
</protein>
<feature type="region of interest" description="Disordered" evidence="8">
    <location>
        <begin position="1"/>
        <end position="62"/>
    </location>
</feature>
<dbReference type="GO" id="GO:0005886">
    <property type="term" value="C:plasma membrane"/>
    <property type="evidence" value="ECO:0007669"/>
    <property type="project" value="UniProtKB-SubCell"/>
</dbReference>
<evidence type="ECO:0000256" key="7">
    <source>
        <dbReference type="ARBA" id="ARBA00023136"/>
    </source>
</evidence>
<feature type="compositionally biased region" description="Basic residues" evidence="8">
    <location>
        <begin position="492"/>
        <end position="502"/>
    </location>
</feature>
<keyword evidence="3" id="KW-1003">Cell membrane</keyword>
<reference evidence="10" key="1">
    <citation type="submission" date="2023-06" db="EMBL/GenBank/DDBJ databases">
        <title>Genome-scale phylogeny and comparative genomics of the fungal order Sordariales.</title>
        <authorList>
            <consortium name="Lawrence Berkeley National Laboratory"/>
            <person name="Hensen N."/>
            <person name="Bonometti L."/>
            <person name="Westerberg I."/>
            <person name="Brannstrom I.O."/>
            <person name="Guillou S."/>
            <person name="Cros-Aarteil S."/>
            <person name="Calhoun S."/>
            <person name="Haridas S."/>
            <person name="Kuo A."/>
            <person name="Mondo S."/>
            <person name="Pangilinan J."/>
            <person name="Riley R."/>
            <person name="LaButti K."/>
            <person name="Andreopoulos B."/>
            <person name="Lipzen A."/>
            <person name="Chen C."/>
            <person name="Yanf M."/>
            <person name="Daum C."/>
            <person name="Ng V."/>
            <person name="Clum A."/>
            <person name="Steindorff A."/>
            <person name="Ohm R."/>
            <person name="Martin F."/>
            <person name="Silar P."/>
            <person name="Natvig D."/>
            <person name="Lalanne C."/>
            <person name="Gautier V."/>
            <person name="Ament-velasquez S.L."/>
            <person name="Kruys A."/>
            <person name="Hutchinson M.I."/>
            <person name="Powell A.J."/>
            <person name="Barry K."/>
            <person name="Miller A.N."/>
            <person name="Grigoriev I.V."/>
            <person name="Debuchy R."/>
            <person name="Gladieux P."/>
            <person name="Thoren M.H."/>
            <person name="Johannesson H."/>
        </authorList>
    </citation>
    <scope>NUCLEOTIDE SEQUENCE</scope>
    <source>
        <strain evidence="10">SMH3391-2</strain>
    </source>
</reference>
<dbReference type="InterPro" id="IPR044669">
    <property type="entry name" value="YneE/VCCN1/2-like"/>
</dbReference>
<evidence type="ECO:0000256" key="5">
    <source>
        <dbReference type="ARBA" id="ARBA00022989"/>
    </source>
</evidence>
<keyword evidence="2" id="KW-0813">Transport</keyword>
<dbReference type="EMBL" id="JAULSR010000013">
    <property type="protein sequence ID" value="KAK0609502.1"/>
    <property type="molecule type" value="Genomic_DNA"/>
</dbReference>
<dbReference type="GO" id="GO:0005254">
    <property type="term" value="F:chloride channel activity"/>
    <property type="evidence" value="ECO:0007669"/>
    <property type="project" value="InterPro"/>
</dbReference>
<dbReference type="AlphaFoldDB" id="A0AA39TG67"/>
<feature type="compositionally biased region" description="Gly residues" evidence="8">
    <location>
        <begin position="1"/>
        <end position="15"/>
    </location>
</feature>
<proteinExistence type="predicted"/>
<comment type="subcellular location">
    <subcellularLocation>
        <location evidence="1">Cell membrane</location>
        <topology evidence="1">Multi-pass membrane protein</topology>
    </subcellularLocation>
</comment>
<evidence type="ECO:0000313" key="11">
    <source>
        <dbReference type="Proteomes" id="UP001174934"/>
    </source>
</evidence>
<sequence length="502" mass="55783">MGGEDGGSGAPGAPGAGSDAAAVHAQDNTNRPPDITVNGPQLTAVTSPMSPRGATTPNPFSRKNTTLDLDDYFTGPRDIQKHSKWPIFLQMHGSILPKMIIPLMVIAAWATMFTVLHHKVAQMGISNILLTVLGFVVGLGLSFRSSTAYERYAEGRRYWAQLILTTQNLGRVIWIHASERDGEQGQKDLLAKLTALNLLVAFAVALKHKLRFEPYTCYEDISSLVNHLDTFAQAATRDEPDKAQKALKKPGLFKSTGEYLGISFAASNPRKTIKKATRPLGNLPLEILSYLASFTDELVQNGQLSIPMHQTLAYNNIAALNDVLTGTDRVLNTPLPIAYAIAISQITWVYILLLPFQLLLPLGWITIPGTVAAAYIILGILFIGREIENPFGTDVNDLPLESYCAQIAADMDVIASRRKPKNRDWIETIDNRVLWPLSNSGWQVWMHRGEARIREAVSHKLETNFEMKMELDHELAHHHHHHHHQKGETEKHVHKRHEASEV</sequence>
<feature type="compositionally biased region" description="Polar residues" evidence="8">
    <location>
        <begin position="38"/>
        <end position="62"/>
    </location>
</feature>
<keyword evidence="6" id="KW-0406">Ion transport</keyword>